<dbReference type="OrthoDB" id="76949at2759"/>
<dbReference type="InterPro" id="IPR001660">
    <property type="entry name" value="SAM"/>
</dbReference>
<dbReference type="EMBL" id="JACGCM010002208">
    <property type="protein sequence ID" value="KAF6143265.1"/>
    <property type="molecule type" value="Genomic_DNA"/>
</dbReference>
<comment type="caution">
    <text evidence="4">The sequence shown here is derived from an EMBL/GenBank/DDBJ whole genome shotgun (WGS) entry which is preliminary data.</text>
</comment>
<keyword evidence="5" id="KW-1185">Reference proteome</keyword>
<dbReference type="PANTHER" id="PTHR10627:SF74">
    <property type="entry name" value="OS08G0526500 PROTEIN"/>
    <property type="match status" value="1"/>
</dbReference>
<dbReference type="InterPro" id="IPR013761">
    <property type="entry name" value="SAM/pointed_sf"/>
</dbReference>
<accession>A0A7J7LKS2</accession>
<dbReference type="Gene3D" id="1.10.150.50">
    <property type="entry name" value="Transcription Factor, Ets-1"/>
    <property type="match status" value="1"/>
</dbReference>
<evidence type="ECO:0000313" key="5">
    <source>
        <dbReference type="Proteomes" id="UP000541444"/>
    </source>
</evidence>
<evidence type="ECO:0000313" key="4">
    <source>
        <dbReference type="EMBL" id="KAF6143265.1"/>
    </source>
</evidence>
<dbReference type="PROSITE" id="PS50105">
    <property type="entry name" value="SAM_DOMAIN"/>
    <property type="match status" value="1"/>
</dbReference>
<evidence type="ECO:0000256" key="1">
    <source>
        <dbReference type="ARBA" id="ARBA00022737"/>
    </source>
</evidence>
<reference evidence="4 5" key="1">
    <citation type="journal article" date="2020" name="IScience">
        <title>Genome Sequencing of the Endangered Kingdonia uniflora (Circaeasteraceae, Ranunculales) Reveals Potential Mechanisms of Evolutionary Specialization.</title>
        <authorList>
            <person name="Sun Y."/>
            <person name="Deng T."/>
            <person name="Zhang A."/>
            <person name="Moore M.J."/>
            <person name="Landis J.B."/>
            <person name="Lin N."/>
            <person name="Zhang H."/>
            <person name="Zhang X."/>
            <person name="Huang J."/>
            <person name="Zhang X."/>
            <person name="Sun H."/>
            <person name="Wang H."/>
        </authorList>
    </citation>
    <scope>NUCLEOTIDE SEQUENCE [LARGE SCALE GENOMIC DNA]</scope>
    <source>
        <strain evidence="4">TB1705</strain>
        <tissue evidence="4">Leaf</tissue>
    </source>
</reference>
<gene>
    <name evidence="4" type="ORF">GIB67_039048</name>
</gene>
<dbReference type="CDD" id="cd09487">
    <property type="entry name" value="SAM_superfamily"/>
    <property type="match status" value="1"/>
</dbReference>
<feature type="domain" description="SAM" evidence="3">
    <location>
        <begin position="222"/>
        <end position="262"/>
    </location>
</feature>
<dbReference type="Pfam" id="PF00536">
    <property type="entry name" value="SAM_1"/>
    <property type="match status" value="1"/>
</dbReference>
<protein>
    <recommendedName>
        <fullName evidence="3">SAM domain-containing protein</fullName>
    </recommendedName>
</protein>
<dbReference type="Proteomes" id="UP000541444">
    <property type="component" value="Unassembled WGS sequence"/>
</dbReference>
<keyword evidence="1" id="KW-0677">Repeat</keyword>
<proteinExistence type="predicted"/>
<evidence type="ECO:0000256" key="2">
    <source>
        <dbReference type="SAM" id="MobiDB-lite"/>
    </source>
</evidence>
<evidence type="ECO:0000259" key="3">
    <source>
        <dbReference type="PROSITE" id="PS50105"/>
    </source>
</evidence>
<organism evidence="4 5">
    <name type="scientific">Kingdonia uniflora</name>
    <dbReference type="NCBI Taxonomy" id="39325"/>
    <lineage>
        <taxon>Eukaryota</taxon>
        <taxon>Viridiplantae</taxon>
        <taxon>Streptophyta</taxon>
        <taxon>Embryophyta</taxon>
        <taxon>Tracheophyta</taxon>
        <taxon>Spermatophyta</taxon>
        <taxon>Magnoliopsida</taxon>
        <taxon>Ranunculales</taxon>
        <taxon>Circaeasteraceae</taxon>
        <taxon>Kingdonia</taxon>
    </lineage>
</organism>
<dbReference type="SUPFAM" id="SSF47769">
    <property type="entry name" value="SAM/Pointed domain"/>
    <property type="match status" value="1"/>
</dbReference>
<name>A0A7J7LKS2_9MAGN</name>
<dbReference type="AlphaFoldDB" id="A0A7J7LKS2"/>
<feature type="region of interest" description="Disordered" evidence="2">
    <location>
        <begin position="11"/>
        <end position="47"/>
    </location>
</feature>
<feature type="compositionally biased region" description="Basic and acidic residues" evidence="2">
    <location>
        <begin position="20"/>
        <end position="47"/>
    </location>
</feature>
<sequence>MFAIFKHMEKKAVGALEQSQRGDDDKRSRSDDDSDDDKGARVGRNDLRVKLMLKKMSRHQGAGGSGQHKIDLREKLSKDVQSPIHTNVRPQVSESKPTSVVRLIPPARSTDRIMQMNSLSSSPHWSLDELRYRSPDRILSTSRALSPPRSMNEPRRIPSIRPVEVSRPTTYTTKEVVEASRHASLMTKSMIPHEAVKPIMRHPPSGNGVIQKSSYTGEVPLTVASLLHSLGLGKYEITFRAEEVDMTALRQMGDNDLKELGIPMVFSLKILNI</sequence>
<dbReference type="PANTHER" id="PTHR10627">
    <property type="entry name" value="SCP160"/>
    <property type="match status" value="1"/>
</dbReference>